<dbReference type="Pfam" id="PF14559">
    <property type="entry name" value="TPR_19"/>
    <property type="match status" value="1"/>
</dbReference>
<dbReference type="Proteomes" id="UP000286954">
    <property type="component" value="Chromosome"/>
</dbReference>
<dbReference type="SUPFAM" id="SSF52833">
    <property type="entry name" value="Thioredoxin-like"/>
    <property type="match status" value="1"/>
</dbReference>
<keyword evidence="4" id="KW-1015">Disulfide bond</keyword>
<reference evidence="9 10" key="1">
    <citation type="submission" date="2016-12" db="EMBL/GenBank/DDBJ databases">
        <title>The genome of dimorphic prosthecate Glycocaulis alkaliphilus 6b-8t, isolated from crude oil dictates its adaptability in petroleum environments.</title>
        <authorList>
            <person name="Wu X.-L."/>
            <person name="Geng S."/>
        </authorList>
    </citation>
    <scope>NUCLEOTIDE SEQUENCE [LARGE SCALE GENOMIC DNA]</scope>
    <source>
        <strain evidence="9 10">6B-8</strain>
    </source>
</reference>
<dbReference type="GO" id="GO:0045454">
    <property type="term" value="P:cell redox homeostasis"/>
    <property type="evidence" value="ECO:0007669"/>
    <property type="project" value="TreeGrafter"/>
</dbReference>
<organism evidence="9 10">
    <name type="scientific">Glycocaulis alkaliphilus</name>
    <dbReference type="NCBI Taxonomy" id="1434191"/>
    <lineage>
        <taxon>Bacteria</taxon>
        <taxon>Pseudomonadati</taxon>
        <taxon>Pseudomonadota</taxon>
        <taxon>Alphaproteobacteria</taxon>
        <taxon>Maricaulales</taxon>
        <taxon>Maricaulaceae</taxon>
        <taxon>Glycocaulis</taxon>
    </lineage>
</organism>
<evidence type="ECO:0000313" key="10">
    <source>
        <dbReference type="Proteomes" id="UP000286954"/>
    </source>
</evidence>
<evidence type="ECO:0000259" key="8">
    <source>
        <dbReference type="PROSITE" id="PS51352"/>
    </source>
</evidence>
<keyword evidence="2" id="KW-0813">Transport</keyword>
<sequence>MQIFGNQPASTPASNPGGGHVKDSTDQNFMTDVVEVSKQVPVLVDFWAPWCGPCRQLGPVIEKAVNAAGGKVKLVKINIDENPQVAGQLRIQSIPAVLAFVNGQPVDGFMGALPESQINDFIKRISGDVDEAALDDVLEQAEQALARGDAGGAAQDFAAVLQAAPDNTRALAGMARVFLSQGDREGAEGVLAQVPPAKAGDPAIAGVRAAMELASEGEDAGDPADARAALEKAGGKGAALHYQLARALIGAGDLEGAASALLDSIAQDREWNEGAARQLLLRVFEAAGQTSELTKAGRKRLSSILFS</sequence>
<dbReference type="Pfam" id="PF00085">
    <property type="entry name" value="Thioredoxin"/>
    <property type="match status" value="1"/>
</dbReference>
<gene>
    <name evidence="9" type="ORF">X907_2893</name>
</gene>
<dbReference type="RefSeq" id="WP_127569154.1">
    <property type="nucleotide sequence ID" value="NZ_BMFB01000004.1"/>
</dbReference>
<dbReference type="PROSITE" id="PS51352">
    <property type="entry name" value="THIOREDOXIN_2"/>
    <property type="match status" value="1"/>
</dbReference>
<evidence type="ECO:0000313" key="9">
    <source>
        <dbReference type="EMBL" id="AZU05398.1"/>
    </source>
</evidence>
<evidence type="ECO:0000256" key="7">
    <source>
        <dbReference type="SAM" id="MobiDB-lite"/>
    </source>
</evidence>
<dbReference type="Pfam" id="PF14561">
    <property type="entry name" value="TPR_20"/>
    <property type="match status" value="1"/>
</dbReference>
<dbReference type="EMBL" id="CP018911">
    <property type="protein sequence ID" value="AZU05398.1"/>
    <property type="molecule type" value="Genomic_DNA"/>
</dbReference>
<evidence type="ECO:0000256" key="3">
    <source>
        <dbReference type="ARBA" id="ARBA00022982"/>
    </source>
</evidence>
<protein>
    <recommendedName>
        <fullName evidence="6">Thioredoxin</fullName>
    </recommendedName>
</protein>
<dbReference type="PROSITE" id="PS00194">
    <property type="entry name" value="THIOREDOXIN_1"/>
    <property type="match status" value="1"/>
</dbReference>
<dbReference type="PRINTS" id="PR00421">
    <property type="entry name" value="THIOREDOXIN"/>
</dbReference>
<dbReference type="PANTHER" id="PTHR45663:SF11">
    <property type="entry name" value="GEO12009P1"/>
    <property type="match status" value="1"/>
</dbReference>
<accession>A0A3T0EDN1</accession>
<dbReference type="InterPro" id="IPR013766">
    <property type="entry name" value="Thioredoxin_domain"/>
</dbReference>
<dbReference type="PANTHER" id="PTHR45663">
    <property type="entry name" value="GEO12009P1"/>
    <property type="match status" value="1"/>
</dbReference>
<feature type="compositionally biased region" description="Polar residues" evidence="7">
    <location>
        <begin position="1"/>
        <end position="14"/>
    </location>
</feature>
<feature type="region of interest" description="Disordered" evidence="7">
    <location>
        <begin position="1"/>
        <end position="25"/>
    </location>
</feature>
<dbReference type="OrthoDB" id="9790390at2"/>
<dbReference type="InterPro" id="IPR005746">
    <property type="entry name" value="Thioredoxin"/>
</dbReference>
<keyword evidence="3" id="KW-0249">Electron transport</keyword>
<dbReference type="GO" id="GO:0006950">
    <property type="term" value="P:response to stress"/>
    <property type="evidence" value="ECO:0007669"/>
    <property type="project" value="UniProtKB-ARBA"/>
</dbReference>
<dbReference type="Gene3D" id="1.25.40.10">
    <property type="entry name" value="Tetratricopeptide repeat domain"/>
    <property type="match status" value="2"/>
</dbReference>
<dbReference type="SUPFAM" id="SSF48452">
    <property type="entry name" value="TPR-like"/>
    <property type="match status" value="1"/>
</dbReference>
<dbReference type="AlphaFoldDB" id="A0A3T0EDN1"/>
<dbReference type="InterPro" id="IPR017937">
    <property type="entry name" value="Thioredoxin_CS"/>
</dbReference>
<evidence type="ECO:0000256" key="1">
    <source>
        <dbReference type="ARBA" id="ARBA00008987"/>
    </source>
</evidence>
<evidence type="ECO:0000256" key="6">
    <source>
        <dbReference type="NCBIfam" id="TIGR01068"/>
    </source>
</evidence>
<dbReference type="FunFam" id="3.40.30.10:FF:000001">
    <property type="entry name" value="Thioredoxin"/>
    <property type="match status" value="1"/>
</dbReference>
<dbReference type="GO" id="GO:0005829">
    <property type="term" value="C:cytosol"/>
    <property type="evidence" value="ECO:0007669"/>
    <property type="project" value="TreeGrafter"/>
</dbReference>
<dbReference type="GO" id="GO:0015035">
    <property type="term" value="F:protein-disulfide reductase activity"/>
    <property type="evidence" value="ECO:0007669"/>
    <property type="project" value="UniProtKB-UniRule"/>
</dbReference>
<keyword evidence="5" id="KW-0676">Redox-active center</keyword>
<evidence type="ECO:0000256" key="5">
    <source>
        <dbReference type="ARBA" id="ARBA00023284"/>
    </source>
</evidence>
<dbReference type="CDD" id="cd02947">
    <property type="entry name" value="TRX_family"/>
    <property type="match status" value="1"/>
</dbReference>
<comment type="similarity">
    <text evidence="1">Belongs to the thioredoxin family.</text>
</comment>
<proteinExistence type="inferred from homology"/>
<keyword evidence="10" id="KW-1185">Reference proteome</keyword>
<evidence type="ECO:0000256" key="4">
    <source>
        <dbReference type="ARBA" id="ARBA00023157"/>
    </source>
</evidence>
<name>A0A3T0EDN1_9PROT</name>
<dbReference type="InterPro" id="IPR011990">
    <property type="entry name" value="TPR-like_helical_dom_sf"/>
</dbReference>
<dbReference type="NCBIfam" id="TIGR01068">
    <property type="entry name" value="thioredoxin"/>
    <property type="match status" value="1"/>
</dbReference>
<dbReference type="KEGG" id="gak:X907_2893"/>
<dbReference type="Gene3D" id="3.40.30.10">
    <property type="entry name" value="Glutaredoxin"/>
    <property type="match status" value="1"/>
</dbReference>
<dbReference type="InterPro" id="IPR036249">
    <property type="entry name" value="Thioredoxin-like_sf"/>
</dbReference>
<feature type="domain" description="Thioredoxin" evidence="8">
    <location>
        <begin position="3"/>
        <end position="127"/>
    </location>
</feature>
<evidence type="ECO:0000256" key="2">
    <source>
        <dbReference type="ARBA" id="ARBA00022448"/>
    </source>
</evidence>